<dbReference type="InterPro" id="IPR001949">
    <property type="entry name" value="NADH-UbQ_OxRdtase_51kDa_CS"/>
</dbReference>
<sequence>MKISILPRLHEIQHHHGYLPEQELLHLAGELNVPLYRIQELISFFPHFRPEWQKPPQVEVQICRDMSCHLKGSSDWIHSKEKGLAGLAKAGEVEIKGVSCLGRCDRAVACVVTRHDLSPTIHEELFAGLSLPEFREKLTQVIQGKNPAPTPDGPSKPGEPFRVDSSAWMIDLYAQGNLPPYTVARKFVEEFRKPIAPPQAGLSSKETTAYIEKVHPWLKVLEKSGLMGMGGAGVPAAKKWTDVWLESRAEKYIVANGDESEPATFKDRELILQKAHLLVEGMLLAGLMTNATAGIIFIRHEYPEQIQAARSAIEQARQVGICGKSILGTERDYDLEVFVSPGGYICGEQSALIEAIENKRAQPRNRPPELGTNGLWNCPTVVNNIETLSWTPAILHNGADWYINQNRAPYKGRRFFSISGDVHKPGVFEVPIGLTLGELIDLAGGVQGGELGAVATSGPSGGFLPASFRIAPNEAQPNPEPVSLRSLPLDLTVFRNKGRELKIGYDLMLGAGLVVYNNTRDMLQAARNAAQFFRNESCGKCVPCRIGSQKMVELGTGLLAEREDRKPQDMPDEDCTAPATSPGDIARTVKDMKRALELTSICGLGTSVSNPIASYLQFFAPKPEGERKSR</sequence>
<feature type="region of interest" description="Disordered" evidence="6">
    <location>
        <begin position="564"/>
        <end position="584"/>
    </location>
</feature>
<dbReference type="GO" id="GO:0010181">
    <property type="term" value="F:FMN binding"/>
    <property type="evidence" value="ECO:0007669"/>
    <property type="project" value="InterPro"/>
</dbReference>
<protein>
    <submittedName>
        <fullName evidence="8">NAD(P)H-dependent oxidoreductase subunit E</fullName>
    </submittedName>
</protein>
<dbReference type="GO" id="GO:0008137">
    <property type="term" value="F:NADH dehydrogenase (ubiquinone) activity"/>
    <property type="evidence" value="ECO:0007669"/>
    <property type="project" value="InterPro"/>
</dbReference>
<keyword evidence="2" id="KW-0004">4Fe-4S</keyword>
<evidence type="ECO:0000313" key="9">
    <source>
        <dbReference type="Proteomes" id="UP000676194"/>
    </source>
</evidence>
<dbReference type="GO" id="GO:0046872">
    <property type="term" value="F:metal ion binding"/>
    <property type="evidence" value="ECO:0007669"/>
    <property type="project" value="UniProtKB-KW"/>
</dbReference>
<proteinExistence type="inferred from homology"/>
<comment type="similarity">
    <text evidence="1">Belongs to the complex I 51 kDa subunit family.</text>
</comment>
<keyword evidence="4" id="KW-0408">Iron</keyword>
<evidence type="ECO:0000256" key="6">
    <source>
        <dbReference type="SAM" id="MobiDB-lite"/>
    </source>
</evidence>
<dbReference type="PANTHER" id="PTHR43578:SF3">
    <property type="entry name" value="NADH-QUINONE OXIDOREDUCTASE SUBUNIT F"/>
    <property type="match status" value="1"/>
</dbReference>
<dbReference type="Pfam" id="PF10531">
    <property type="entry name" value="SLBB"/>
    <property type="match status" value="1"/>
</dbReference>
<dbReference type="Gene3D" id="3.40.50.11540">
    <property type="entry name" value="NADH-ubiquinone oxidoreductase 51kDa subunit"/>
    <property type="match status" value="1"/>
</dbReference>
<gene>
    <name evidence="8" type="ORF">KIH39_22420</name>
</gene>
<dbReference type="InterPro" id="IPR041921">
    <property type="entry name" value="NuoE_N"/>
</dbReference>
<dbReference type="SUPFAM" id="SSF140490">
    <property type="entry name" value="Nqo1C-terminal domain-like"/>
    <property type="match status" value="1"/>
</dbReference>
<reference evidence="8" key="1">
    <citation type="submission" date="2021-05" db="EMBL/GenBank/DDBJ databases">
        <title>Complete genome sequence of the cellulolytic planctomycete Telmatocola sphagniphila SP2T and characterization of the first cellulase from planctomycetes.</title>
        <authorList>
            <person name="Rakitin A.L."/>
            <person name="Beletsky A.V."/>
            <person name="Naumoff D.G."/>
            <person name="Kulichevskaya I.S."/>
            <person name="Mardanov A.V."/>
            <person name="Ravin N.V."/>
            <person name="Dedysh S.N."/>
        </authorList>
    </citation>
    <scope>NUCLEOTIDE SEQUENCE</scope>
    <source>
        <strain evidence="8">SP2T</strain>
    </source>
</reference>
<evidence type="ECO:0000256" key="2">
    <source>
        <dbReference type="ARBA" id="ARBA00022485"/>
    </source>
</evidence>
<dbReference type="Pfam" id="PF10589">
    <property type="entry name" value="NADH_4Fe-4S"/>
    <property type="match status" value="1"/>
</dbReference>
<keyword evidence="3" id="KW-0479">Metal-binding</keyword>
<keyword evidence="9" id="KW-1185">Reference proteome</keyword>
<dbReference type="EMBL" id="CP074694">
    <property type="protein sequence ID" value="QVL31571.1"/>
    <property type="molecule type" value="Genomic_DNA"/>
</dbReference>
<dbReference type="PROSITE" id="PS00645">
    <property type="entry name" value="COMPLEX1_51K_2"/>
    <property type="match status" value="1"/>
</dbReference>
<dbReference type="PANTHER" id="PTHR43578">
    <property type="entry name" value="NADH-QUINONE OXIDOREDUCTASE SUBUNIT F"/>
    <property type="match status" value="1"/>
</dbReference>
<dbReference type="KEGG" id="tsph:KIH39_22420"/>
<dbReference type="SUPFAM" id="SSF142019">
    <property type="entry name" value="Nqo1 FMN-binding domain-like"/>
    <property type="match status" value="1"/>
</dbReference>
<dbReference type="GO" id="GO:0051539">
    <property type="term" value="F:4 iron, 4 sulfur cluster binding"/>
    <property type="evidence" value="ECO:0007669"/>
    <property type="project" value="UniProtKB-KW"/>
</dbReference>
<dbReference type="Gene3D" id="3.10.20.600">
    <property type="match status" value="1"/>
</dbReference>
<organism evidence="8 9">
    <name type="scientific">Telmatocola sphagniphila</name>
    <dbReference type="NCBI Taxonomy" id="1123043"/>
    <lineage>
        <taxon>Bacteria</taxon>
        <taxon>Pseudomonadati</taxon>
        <taxon>Planctomycetota</taxon>
        <taxon>Planctomycetia</taxon>
        <taxon>Gemmatales</taxon>
        <taxon>Gemmataceae</taxon>
    </lineage>
</organism>
<dbReference type="CDD" id="cd02980">
    <property type="entry name" value="TRX_Fd_family"/>
    <property type="match status" value="1"/>
</dbReference>
<evidence type="ECO:0000256" key="4">
    <source>
        <dbReference type="ARBA" id="ARBA00023004"/>
    </source>
</evidence>
<dbReference type="Pfam" id="PF01512">
    <property type="entry name" value="Complex1_51K"/>
    <property type="match status" value="1"/>
</dbReference>
<dbReference type="Gene3D" id="1.20.1440.230">
    <property type="entry name" value="NADH-ubiquinone oxidoreductase 51kDa subunit, iron-sulphur binding domain"/>
    <property type="match status" value="1"/>
</dbReference>
<dbReference type="Pfam" id="PF01257">
    <property type="entry name" value="2Fe-2S_thioredx"/>
    <property type="match status" value="1"/>
</dbReference>
<name>A0A8E6EXR4_9BACT</name>
<feature type="domain" description="NADH-ubiquinone oxidoreductase 51kDa subunit iron-sulphur binding" evidence="7">
    <location>
        <begin position="523"/>
        <end position="570"/>
    </location>
</feature>
<dbReference type="Gene3D" id="3.40.30.10">
    <property type="entry name" value="Glutaredoxin"/>
    <property type="match status" value="1"/>
</dbReference>
<dbReference type="InterPro" id="IPR037225">
    <property type="entry name" value="Nuo51_FMN-bd_sf"/>
</dbReference>
<evidence type="ECO:0000313" key="8">
    <source>
        <dbReference type="EMBL" id="QVL31571.1"/>
    </source>
</evidence>
<evidence type="ECO:0000259" key="7">
    <source>
        <dbReference type="SMART" id="SM00928"/>
    </source>
</evidence>
<evidence type="ECO:0000256" key="5">
    <source>
        <dbReference type="ARBA" id="ARBA00023014"/>
    </source>
</evidence>
<dbReference type="Proteomes" id="UP000676194">
    <property type="component" value="Chromosome"/>
</dbReference>
<dbReference type="AlphaFoldDB" id="A0A8E6EXR4"/>
<evidence type="ECO:0000256" key="1">
    <source>
        <dbReference type="ARBA" id="ARBA00007523"/>
    </source>
</evidence>
<accession>A0A8E6EXR4</accession>
<dbReference type="SUPFAM" id="SSF142984">
    <property type="entry name" value="Nqo1 middle domain-like"/>
    <property type="match status" value="1"/>
</dbReference>
<dbReference type="InterPro" id="IPR037207">
    <property type="entry name" value="Nuop51_4Fe4S-bd_sf"/>
</dbReference>
<dbReference type="InterPro" id="IPR019575">
    <property type="entry name" value="Nuop51_4Fe4S-bd"/>
</dbReference>
<keyword evidence="5" id="KW-0411">Iron-sulfur</keyword>
<dbReference type="InterPro" id="IPR011538">
    <property type="entry name" value="Nuo51_FMN-bd"/>
</dbReference>
<dbReference type="SUPFAM" id="SSF52833">
    <property type="entry name" value="Thioredoxin-like"/>
    <property type="match status" value="1"/>
</dbReference>
<dbReference type="InterPro" id="IPR036249">
    <property type="entry name" value="Thioredoxin-like_sf"/>
</dbReference>
<dbReference type="InterPro" id="IPR019554">
    <property type="entry name" value="Soluble_ligand-bd"/>
</dbReference>
<evidence type="ECO:0000256" key="3">
    <source>
        <dbReference type="ARBA" id="ARBA00022723"/>
    </source>
</evidence>
<dbReference type="Gene3D" id="1.10.10.1590">
    <property type="entry name" value="NADH-quinone oxidoreductase subunit E"/>
    <property type="match status" value="1"/>
</dbReference>
<dbReference type="SMART" id="SM00928">
    <property type="entry name" value="NADH_4Fe-4S"/>
    <property type="match status" value="1"/>
</dbReference>
<dbReference type="RefSeq" id="WP_213495593.1">
    <property type="nucleotide sequence ID" value="NZ_CP074694.1"/>
</dbReference>